<dbReference type="PANTHER" id="PTHR22916">
    <property type="entry name" value="GLYCOSYLTRANSFERASE"/>
    <property type="match status" value="1"/>
</dbReference>
<name>A0A1H6FHM4_9GAMM</name>
<dbReference type="Gene3D" id="3.90.550.10">
    <property type="entry name" value="Spore Coat Polysaccharide Biosynthesis Protein SpsA, Chain A"/>
    <property type="match status" value="1"/>
</dbReference>
<dbReference type="OrthoDB" id="9801954at2"/>
<evidence type="ECO:0000313" key="3">
    <source>
        <dbReference type="Proteomes" id="UP000236724"/>
    </source>
</evidence>
<gene>
    <name evidence="2" type="ORF">MBHS_04447</name>
</gene>
<dbReference type="EMBL" id="FMSV02000553">
    <property type="protein sequence ID" value="SEH08555.1"/>
    <property type="molecule type" value="Genomic_DNA"/>
</dbReference>
<keyword evidence="3" id="KW-1185">Reference proteome</keyword>
<dbReference type="SUPFAM" id="SSF53448">
    <property type="entry name" value="Nucleotide-diphospho-sugar transferases"/>
    <property type="match status" value="1"/>
</dbReference>
<dbReference type="RefSeq" id="WP_103922089.1">
    <property type="nucleotide sequence ID" value="NZ_FMSV02000553.1"/>
</dbReference>
<keyword evidence="2" id="KW-0808">Transferase</keyword>
<dbReference type="Pfam" id="PF00535">
    <property type="entry name" value="Glycos_transf_2"/>
    <property type="match status" value="1"/>
</dbReference>
<evidence type="ECO:0000259" key="1">
    <source>
        <dbReference type="Pfam" id="PF00535"/>
    </source>
</evidence>
<evidence type="ECO:0000313" key="2">
    <source>
        <dbReference type="EMBL" id="SEH08555.1"/>
    </source>
</evidence>
<proteinExistence type="predicted"/>
<reference evidence="2 3" key="1">
    <citation type="submission" date="2016-10" db="EMBL/GenBank/DDBJ databases">
        <authorList>
            <person name="de Groot N.N."/>
        </authorList>
    </citation>
    <scope>NUCLEOTIDE SEQUENCE [LARGE SCALE GENOMIC DNA]</scope>
    <source>
        <strain evidence="2">MBHS1</strain>
    </source>
</reference>
<dbReference type="AlphaFoldDB" id="A0A1H6FHM4"/>
<accession>A0A1H6FHM4</accession>
<dbReference type="GO" id="GO:0016758">
    <property type="term" value="F:hexosyltransferase activity"/>
    <property type="evidence" value="ECO:0007669"/>
    <property type="project" value="UniProtKB-ARBA"/>
</dbReference>
<sequence length="130" mass="14928">MKKNFSIIIVTHNSEKYLEINLSHIETQQFKPSEIIIVDSGSKCPNYLKELTKNLTIKTKVILNSSNIGFSKGNNIGLKNLDKNTDYVIFLNPDAFLPEDFIANIIYLTNKYKHTKPPAIYHNNEKNTKQ</sequence>
<protein>
    <submittedName>
        <fullName evidence="2">Putative glycosyl transferase</fullName>
    </submittedName>
</protein>
<dbReference type="InterPro" id="IPR001173">
    <property type="entry name" value="Glyco_trans_2-like"/>
</dbReference>
<organism evidence="2 3">
    <name type="scientific">Candidatus Venteria ishoeyi</name>
    <dbReference type="NCBI Taxonomy" id="1899563"/>
    <lineage>
        <taxon>Bacteria</taxon>
        <taxon>Pseudomonadati</taxon>
        <taxon>Pseudomonadota</taxon>
        <taxon>Gammaproteobacteria</taxon>
        <taxon>Thiotrichales</taxon>
        <taxon>Thiotrichaceae</taxon>
        <taxon>Venteria</taxon>
    </lineage>
</organism>
<feature type="domain" description="Glycosyltransferase 2-like" evidence="1">
    <location>
        <begin position="6"/>
        <end position="114"/>
    </location>
</feature>
<dbReference type="InterPro" id="IPR029044">
    <property type="entry name" value="Nucleotide-diphossugar_trans"/>
</dbReference>
<dbReference type="Proteomes" id="UP000236724">
    <property type="component" value="Unassembled WGS sequence"/>
</dbReference>